<dbReference type="eggNOG" id="COG0223">
    <property type="taxonomic scope" value="Bacteria"/>
</dbReference>
<dbReference type="Proteomes" id="UP000016843">
    <property type="component" value="Unassembled WGS sequence"/>
</dbReference>
<dbReference type="CDD" id="cd08653">
    <property type="entry name" value="FMT_core_like_3"/>
    <property type="match status" value="1"/>
</dbReference>
<dbReference type="InterPro" id="IPR002376">
    <property type="entry name" value="Formyl_transf_N"/>
</dbReference>
<dbReference type="Gene3D" id="3.40.50.170">
    <property type="entry name" value="Formyl transferase, N-terminal domain"/>
    <property type="match status" value="1"/>
</dbReference>
<name>U5BJY7_9BACT</name>
<feature type="domain" description="Formyl transferase N-terminal" evidence="1">
    <location>
        <begin position="113"/>
        <end position="210"/>
    </location>
</feature>
<evidence type="ECO:0000259" key="1">
    <source>
        <dbReference type="Pfam" id="PF00551"/>
    </source>
</evidence>
<sequence>MAVSSKIHSLNNLWFCSEKLSIFNHCLKCRDFFKRLMKIVIVSACTPRDWIIIQEIIRNFDKVTVIELTSSKNGKARKSNGWINAKGMKIIRKIHKIRLAKKLRPRFYEGLGVEKHHFPSAEVNSPEGTELIRSLEPDILFTSWAPILREAVLQIPKLAAINVHFGISPDFRGNDTLFWALYFRNYEKVGGILHYLNKGVDTGNILAEVRPGLESGNGELEVDIKTTLLLAKAAVEVLGKIKESQVLPLGKIQEKKGRNFKTSERRLANNLKLLAFHSLGLWKVKPREERIDYFI</sequence>
<reference evidence="2 3" key="1">
    <citation type="journal article" date="2013" name="Genome Announc.">
        <title>Draft Genome Sequence of the Psychrophilic and Alkaliphilic Rhodonellum psychrophilum Strain GCM71T.</title>
        <authorList>
            <person name="Hauptmann A.L."/>
            <person name="Glaring M.A."/>
            <person name="Hallin P.F."/>
            <person name="Prieme A."/>
            <person name="Stougaard P."/>
        </authorList>
    </citation>
    <scope>NUCLEOTIDE SEQUENCE [LARGE SCALE GENOMIC DNA]</scope>
    <source>
        <strain evidence="2 3">GCM71</strain>
    </source>
</reference>
<accession>U5BJY7</accession>
<proteinExistence type="predicted"/>
<dbReference type="EMBL" id="AWXR01000078">
    <property type="protein sequence ID" value="ERM80765.1"/>
    <property type="molecule type" value="Genomic_DNA"/>
</dbReference>
<keyword evidence="3" id="KW-1185">Reference proteome</keyword>
<gene>
    <name evidence="2" type="ORF">P872_21145</name>
</gene>
<dbReference type="Pfam" id="PF00551">
    <property type="entry name" value="Formyl_trans_N"/>
    <property type="match status" value="1"/>
</dbReference>
<dbReference type="AlphaFoldDB" id="U5BJY7"/>
<organism evidence="2 3">
    <name type="scientific">Rhodonellum psychrophilum GCM71 = DSM 17998</name>
    <dbReference type="NCBI Taxonomy" id="1123057"/>
    <lineage>
        <taxon>Bacteria</taxon>
        <taxon>Pseudomonadati</taxon>
        <taxon>Bacteroidota</taxon>
        <taxon>Cytophagia</taxon>
        <taxon>Cytophagales</taxon>
        <taxon>Cytophagaceae</taxon>
        <taxon>Rhodonellum</taxon>
    </lineage>
</organism>
<evidence type="ECO:0000313" key="3">
    <source>
        <dbReference type="Proteomes" id="UP000016843"/>
    </source>
</evidence>
<protein>
    <recommendedName>
        <fullName evidence="1">Formyl transferase N-terminal domain-containing protein</fullName>
    </recommendedName>
</protein>
<dbReference type="SUPFAM" id="SSF53328">
    <property type="entry name" value="Formyltransferase"/>
    <property type="match status" value="1"/>
</dbReference>
<comment type="caution">
    <text evidence="2">The sequence shown here is derived from an EMBL/GenBank/DDBJ whole genome shotgun (WGS) entry which is preliminary data.</text>
</comment>
<dbReference type="InterPro" id="IPR036477">
    <property type="entry name" value="Formyl_transf_N_sf"/>
</dbReference>
<evidence type="ECO:0000313" key="2">
    <source>
        <dbReference type="EMBL" id="ERM80765.1"/>
    </source>
</evidence>